<dbReference type="InterPro" id="IPR012338">
    <property type="entry name" value="Beta-lactam/transpept-like"/>
</dbReference>
<keyword evidence="3 5" id="KW-0046">Antibiotic resistance</keyword>
<dbReference type="GO" id="GO:0030288">
    <property type="term" value="C:outer membrane-bounded periplasmic space"/>
    <property type="evidence" value="ECO:0007669"/>
    <property type="project" value="InterPro"/>
</dbReference>
<dbReference type="PROSITE" id="PS00336">
    <property type="entry name" value="BETA_LACTAMASE_C"/>
    <property type="match status" value="1"/>
</dbReference>
<evidence type="ECO:0000256" key="2">
    <source>
        <dbReference type="ARBA" id="ARBA00022801"/>
    </source>
</evidence>
<reference evidence="8 9" key="1">
    <citation type="submission" date="2018-02" db="EMBL/GenBank/DDBJ databases">
        <authorList>
            <person name="Cohen D.B."/>
            <person name="Kent A.D."/>
        </authorList>
    </citation>
    <scope>NUCLEOTIDE SEQUENCE [LARGE SCALE GENOMIC DNA]</scope>
    <source>
        <strain evidence="8 9">ULC007</strain>
    </source>
</reference>
<dbReference type="GO" id="GO:0017001">
    <property type="term" value="P:antibiotic catabolic process"/>
    <property type="evidence" value="ECO:0007669"/>
    <property type="project" value="InterPro"/>
</dbReference>
<dbReference type="EMBL" id="PVWG01000037">
    <property type="protein sequence ID" value="PSB16777.1"/>
    <property type="molecule type" value="Genomic_DNA"/>
</dbReference>
<sequence>MLILILVLFSSGGFGTMTNAQSVRSDAEIRTILQQRIDQEQQSTGIVVGVIDEQGRRIIGHGTLDRTNSRRVDGNTLFEIGSISKVFTALALVNMAERGDLKLNDPISKFLPKSVKTPTRNGKEISLLNLATHSSGLPRLPDNFAPADMNNPYADYTVEQLYSFLSTYRLPRDIGAQYAYSNLGAGLLGHILSLKAGVDYETLVKTQIAQPLQMNDTRIHLTSDQQARFATGHNALGKPVSHWDLPTLAGAGALRSTTNDLLKFLAANLELTSSPLTATLQKTHVVQKQTDTPSLKIAIGWHSLNQNGTEIIFHDGGTGGFRSFIGFVKQKRLGVVVLSNSENDIADIGLHLLDRRNKLAKHNPPKQRQAVAVDPKLFDAYVGRYELAPNFILTITKEQNRLYAQATGQPKVELFAETETQFFITEVDAQITFISDRQGKVNRLILHQAGQEIPAKKLD</sequence>
<comment type="caution">
    <text evidence="8">The sequence shown here is derived from an EMBL/GenBank/DDBJ whole genome shotgun (WGS) entry which is preliminary data.</text>
</comment>
<evidence type="ECO:0000256" key="3">
    <source>
        <dbReference type="ARBA" id="ARBA00023251"/>
    </source>
</evidence>
<proteinExistence type="inferred from homology"/>
<evidence type="ECO:0000256" key="1">
    <source>
        <dbReference type="ARBA" id="ARBA00007840"/>
    </source>
</evidence>
<dbReference type="PANTHER" id="PTHR22935:SF95">
    <property type="entry name" value="BETA-LACTAMASE-LIKE 1-RELATED"/>
    <property type="match status" value="1"/>
</dbReference>
<evidence type="ECO:0000313" key="8">
    <source>
        <dbReference type="EMBL" id="PSB16777.1"/>
    </source>
</evidence>
<evidence type="ECO:0000259" key="6">
    <source>
        <dbReference type="Pfam" id="PF00144"/>
    </source>
</evidence>
<feature type="domain" description="Peptidase S12 Pab87-related C-terminal" evidence="7">
    <location>
        <begin position="368"/>
        <end position="447"/>
    </location>
</feature>
<dbReference type="SUPFAM" id="SSF56601">
    <property type="entry name" value="beta-lactamase/transpeptidase-like"/>
    <property type="match status" value="1"/>
</dbReference>
<dbReference type="Proteomes" id="UP000238634">
    <property type="component" value="Unassembled WGS sequence"/>
</dbReference>
<name>A0A2T1D8J8_9CYAN</name>
<dbReference type="GO" id="GO:0046677">
    <property type="term" value="P:response to antibiotic"/>
    <property type="evidence" value="ECO:0007669"/>
    <property type="project" value="UniProtKB-UniRule"/>
</dbReference>
<dbReference type="InterPro" id="IPR051478">
    <property type="entry name" value="Beta-lactamase-like_AB/R"/>
</dbReference>
<comment type="catalytic activity">
    <reaction evidence="5">
        <text>a beta-lactam + H2O = a substituted beta-amino acid</text>
        <dbReference type="Rhea" id="RHEA:20401"/>
        <dbReference type="ChEBI" id="CHEBI:15377"/>
        <dbReference type="ChEBI" id="CHEBI:35627"/>
        <dbReference type="ChEBI" id="CHEBI:140347"/>
        <dbReference type="EC" id="3.5.2.6"/>
    </reaction>
</comment>
<dbReference type="EC" id="3.5.2.6" evidence="5"/>
<dbReference type="PANTHER" id="PTHR22935">
    <property type="entry name" value="PENICILLIN-BINDING PROTEIN"/>
    <property type="match status" value="1"/>
</dbReference>
<comment type="similarity">
    <text evidence="1 5">Belongs to the class-C beta-lactamase family.</text>
</comment>
<comment type="similarity">
    <text evidence="4">Belongs to the beta-lactamase family.</text>
</comment>
<dbReference type="STRING" id="1920490.GCA_001895925_02381"/>
<dbReference type="InterPro" id="IPR001586">
    <property type="entry name" value="Beta-lactam_class-C_AS"/>
</dbReference>
<evidence type="ECO:0000259" key="7">
    <source>
        <dbReference type="Pfam" id="PF11954"/>
    </source>
</evidence>
<organism evidence="8 9">
    <name type="scientific">Phormidesmis priestleyi ULC007</name>
    <dbReference type="NCBI Taxonomy" id="1920490"/>
    <lineage>
        <taxon>Bacteria</taxon>
        <taxon>Bacillati</taxon>
        <taxon>Cyanobacteriota</taxon>
        <taxon>Cyanophyceae</taxon>
        <taxon>Leptolyngbyales</taxon>
        <taxon>Leptolyngbyaceae</taxon>
        <taxon>Phormidesmis</taxon>
    </lineage>
</organism>
<dbReference type="Pfam" id="PF11954">
    <property type="entry name" value="DUF3471"/>
    <property type="match status" value="1"/>
</dbReference>
<reference evidence="8 9" key="2">
    <citation type="submission" date="2018-03" db="EMBL/GenBank/DDBJ databases">
        <title>The ancient ancestry and fast evolution of plastids.</title>
        <authorList>
            <person name="Moore K.R."/>
            <person name="Magnabosco C."/>
            <person name="Momper L."/>
            <person name="Gold D.A."/>
            <person name="Bosak T."/>
            <person name="Fournier G.P."/>
        </authorList>
    </citation>
    <scope>NUCLEOTIDE SEQUENCE [LARGE SCALE GENOMIC DNA]</scope>
    <source>
        <strain evidence="8 9">ULC007</strain>
    </source>
</reference>
<dbReference type="Gene3D" id="3.40.710.10">
    <property type="entry name" value="DD-peptidase/beta-lactamase superfamily"/>
    <property type="match status" value="1"/>
</dbReference>
<evidence type="ECO:0000256" key="5">
    <source>
        <dbReference type="RuleBase" id="RU361140"/>
    </source>
</evidence>
<protein>
    <recommendedName>
        <fullName evidence="5">Beta-lactamase</fullName>
        <ecNumber evidence="5">3.5.2.6</ecNumber>
    </recommendedName>
</protein>
<evidence type="ECO:0000256" key="4">
    <source>
        <dbReference type="ARBA" id="ARBA00038473"/>
    </source>
</evidence>
<dbReference type="GO" id="GO:0008800">
    <property type="term" value="F:beta-lactamase activity"/>
    <property type="evidence" value="ECO:0007669"/>
    <property type="project" value="UniProtKB-UniRule"/>
</dbReference>
<dbReference type="AlphaFoldDB" id="A0A2T1D8J8"/>
<gene>
    <name evidence="8" type="ORF">C7B65_20690</name>
</gene>
<dbReference type="InterPro" id="IPR021860">
    <property type="entry name" value="Peptidase_S12_Pab87-rel_C"/>
</dbReference>
<evidence type="ECO:0000313" key="9">
    <source>
        <dbReference type="Proteomes" id="UP000238634"/>
    </source>
</evidence>
<dbReference type="InterPro" id="IPR001466">
    <property type="entry name" value="Beta-lactam-related"/>
</dbReference>
<keyword evidence="2 5" id="KW-0378">Hydrolase</keyword>
<dbReference type="Pfam" id="PF00144">
    <property type="entry name" value="Beta-lactamase"/>
    <property type="match status" value="1"/>
</dbReference>
<feature type="domain" description="Beta-lactamase-related" evidence="6">
    <location>
        <begin position="37"/>
        <end position="344"/>
    </location>
</feature>
<accession>A0A2T1D8J8</accession>
<keyword evidence="9" id="KW-1185">Reference proteome</keyword>